<keyword evidence="5" id="KW-1015">Disulfide bond</keyword>
<protein>
    <recommendedName>
        <fullName evidence="7">Thioredoxin reductase</fullName>
        <ecNumber evidence="7">1.8.1.9</ecNumber>
    </recommendedName>
</protein>
<dbReference type="Gene3D" id="3.50.50.60">
    <property type="entry name" value="FAD/NAD(P)-binding domain"/>
    <property type="match status" value="2"/>
</dbReference>
<dbReference type="Pfam" id="PF07992">
    <property type="entry name" value="Pyr_redox_2"/>
    <property type="match status" value="1"/>
</dbReference>
<comment type="catalytic activity">
    <reaction evidence="7">
        <text>[thioredoxin]-dithiol + NADP(+) = [thioredoxin]-disulfide + NADPH + H(+)</text>
        <dbReference type="Rhea" id="RHEA:20345"/>
        <dbReference type="Rhea" id="RHEA-COMP:10698"/>
        <dbReference type="Rhea" id="RHEA-COMP:10700"/>
        <dbReference type="ChEBI" id="CHEBI:15378"/>
        <dbReference type="ChEBI" id="CHEBI:29950"/>
        <dbReference type="ChEBI" id="CHEBI:50058"/>
        <dbReference type="ChEBI" id="CHEBI:57783"/>
        <dbReference type="ChEBI" id="CHEBI:58349"/>
        <dbReference type="EC" id="1.8.1.9"/>
    </reaction>
</comment>
<evidence type="ECO:0000256" key="6">
    <source>
        <dbReference type="ARBA" id="ARBA00023284"/>
    </source>
</evidence>
<dbReference type="InterPro" id="IPR008255">
    <property type="entry name" value="Pyr_nucl-diS_OxRdtase_2_AS"/>
</dbReference>
<dbReference type="GO" id="GO:0004791">
    <property type="term" value="F:thioredoxin-disulfide reductase (NADPH) activity"/>
    <property type="evidence" value="ECO:0007669"/>
    <property type="project" value="UniProtKB-UniRule"/>
</dbReference>
<dbReference type="GO" id="GO:0005737">
    <property type="term" value="C:cytoplasm"/>
    <property type="evidence" value="ECO:0007669"/>
    <property type="project" value="InterPro"/>
</dbReference>
<organism evidence="10 11">
    <name type="scientific">Kryptobacter tengchongensis</name>
    <dbReference type="NCBI Taxonomy" id="1643429"/>
    <lineage>
        <taxon>Bacteria</taxon>
        <taxon>Pseudomonadati</taxon>
        <taxon>Candidatus Kryptoniota</taxon>
        <taxon>Candidatus Kryptobacter</taxon>
    </lineage>
</organism>
<dbReference type="PRINTS" id="PR00368">
    <property type="entry name" value="FADPNR"/>
</dbReference>
<dbReference type="SUPFAM" id="SSF51905">
    <property type="entry name" value="FAD/NAD(P)-binding domain"/>
    <property type="match status" value="1"/>
</dbReference>
<proteinExistence type="inferred from homology"/>
<name>A0A916LKD6_KRYT1</name>
<dbReference type="PRINTS" id="PR00469">
    <property type="entry name" value="PNDRDTASEII"/>
</dbReference>
<dbReference type="InterPro" id="IPR050097">
    <property type="entry name" value="Ferredoxin-NADP_redctase_2"/>
</dbReference>
<keyword evidence="8" id="KW-0521">NADP</keyword>
<evidence type="ECO:0000256" key="2">
    <source>
        <dbReference type="ARBA" id="ARBA00022630"/>
    </source>
</evidence>
<dbReference type="InterPro" id="IPR036188">
    <property type="entry name" value="FAD/NAD-bd_sf"/>
</dbReference>
<evidence type="ECO:0000313" key="11">
    <source>
        <dbReference type="Proteomes" id="UP000243105"/>
    </source>
</evidence>
<evidence type="ECO:0000256" key="7">
    <source>
        <dbReference type="RuleBase" id="RU003880"/>
    </source>
</evidence>
<gene>
    <name evidence="10" type="ORF">JGI25_01260</name>
</gene>
<comment type="subunit">
    <text evidence="7">Homodimer.</text>
</comment>
<dbReference type="AlphaFoldDB" id="A0A916LKD6"/>
<comment type="similarity">
    <text evidence="1 7">Belongs to the class-II pyridine nucleotide-disulfide oxidoreductase family.</text>
</comment>
<evidence type="ECO:0000256" key="4">
    <source>
        <dbReference type="ARBA" id="ARBA00023002"/>
    </source>
</evidence>
<dbReference type="InterPro" id="IPR023753">
    <property type="entry name" value="FAD/NAD-binding_dom"/>
</dbReference>
<evidence type="ECO:0000256" key="5">
    <source>
        <dbReference type="ARBA" id="ARBA00023157"/>
    </source>
</evidence>
<dbReference type="PROSITE" id="PS00573">
    <property type="entry name" value="PYRIDINE_REDOX_2"/>
    <property type="match status" value="1"/>
</dbReference>
<feature type="domain" description="FAD/NAD(P)-binding" evidence="9">
    <location>
        <begin position="8"/>
        <end position="297"/>
    </location>
</feature>
<dbReference type="PANTHER" id="PTHR48105">
    <property type="entry name" value="THIOREDOXIN REDUCTASE 1-RELATED-RELATED"/>
    <property type="match status" value="1"/>
</dbReference>
<dbReference type="EC" id="1.8.1.9" evidence="7"/>
<reference evidence="10 11" key="1">
    <citation type="submission" date="2015-11" db="EMBL/GenBank/DDBJ databases">
        <authorList>
            <person name="Varghese N."/>
        </authorList>
    </citation>
    <scope>NUCLEOTIDE SEQUENCE [LARGE SCALE GENOMIC DNA]</scope>
    <source>
        <strain evidence="10 11">JGI-25</strain>
    </source>
</reference>
<sequence>MQPVEHRKLIIIGSGPAGLTAAIYAARADLQPLVFEGSQPGGQLMLTTEVENFPGFPKGIQGPELMQLMREQAEKFGAKLEMLDVTKVDFSTRPFKIWADEDLYTADAVIIATGASAKWLGLESEQKLRGYGVSACATCDGFFFKDKEVVVVGGGDTAMEEALFLTRYASKVTVVHRRDKLRASKIMQERAMKNPKITFIWNSVIEEVYDVAQKKVTGVKLRNVLTGETTDYKCDGLFIAIGHQPNTEIFKGQIEMDEVGYIITKPGSTATSVPGVFAAGDVADKVYRQAVTAAGTGCMAALDAARYLESLHN</sequence>
<keyword evidence="3 7" id="KW-0274">FAD</keyword>
<accession>A0A916LKD6</accession>
<dbReference type="Proteomes" id="UP000243105">
    <property type="component" value="Unassembled WGS sequence"/>
</dbReference>
<dbReference type="EMBL" id="CZVV01000094">
    <property type="protein sequence ID" value="CUT03616.1"/>
    <property type="molecule type" value="Genomic_DNA"/>
</dbReference>
<keyword evidence="6 7" id="KW-0676">Redox-active center</keyword>
<dbReference type="InterPro" id="IPR005982">
    <property type="entry name" value="Thioredox_Rdtase"/>
</dbReference>
<evidence type="ECO:0000256" key="1">
    <source>
        <dbReference type="ARBA" id="ARBA00009333"/>
    </source>
</evidence>
<evidence type="ECO:0000259" key="9">
    <source>
        <dbReference type="Pfam" id="PF07992"/>
    </source>
</evidence>
<dbReference type="NCBIfam" id="TIGR01292">
    <property type="entry name" value="TRX_reduct"/>
    <property type="match status" value="1"/>
</dbReference>
<evidence type="ECO:0000256" key="8">
    <source>
        <dbReference type="RuleBase" id="RU003881"/>
    </source>
</evidence>
<evidence type="ECO:0000256" key="3">
    <source>
        <dbReference type="ARBA" id="ARBA00022827"/>
    </source>
</evidence>
<comment type="cofactor">
    <cofactor evidence="8">
        <name>FAD</name>
        <dbReference type="ChEBI" id="CHEBI:57692"/>
    </cofactor>
    <text evidence="8">Binds 1 FAD per subunit.</text>
</comment>
<dbReference type="GO" id="GO:0019430">
    <property type="term" value="P:removal of superoxide radicals"/>
    <property type="evidence" value="ECO:0007669"/>
    <property type="project" value="UniProtKB-UniRule"/>
</dbReference>
<dbReference type="RefSeq" id="WP_072264086.1">
    <property type="nucleotide sequence ID" value="NZ_CZVV01000094.1"/>
</dbReference>
<comment type="caution">
    <text evidence="10">The sequence shown here is derived from an EMBL/GenBank/DDBJ whole genome shotgun (WGS) entry which is preliminary data.</text>
</comment>
<keyword evidence="4 7" id="KW-0560">Oxidoreductase</keyword>
<keyword evidence="2 7" id="KW-0285">Flavoprotein</keyword>
<evidence type="ECO:0000313" key="10">
    <source>
        <dbReference type="EMBL" id="CUT03616.1"/>
    </source>
</evidence>